<dbReference type="EMBL" id="GL348718">
    <property type="protein sequence ID" value="EFH48947.1"/>
    <property type="molecule type" value="Genomic_DNA"/>
</dbReference>
<sequence>MKIRVFVTSCVRRNFTGGSDRWKKAMAKVAQQGTLAQKQVQKKRIGWLRKLEWKQNTVWVSPIKSSLPKSSNRGKQ</sequence>
<gene>
    <name evidence="1" type="ORF">ARALYDRAFT_911696</name>
</gene>
<evidence type="ECO:0000313" key="2">
    <source>
        <dbReference type="Proteomes" id="UP000008694"/>
    </source>
</evidence>
<organism evidence="2">
    <name type="scientific">Arabidopsis lyrata subsp. lyrata</name>
    <name type="common">Lyre-leaved rock-cress</name>
    <dbReference type="NCBI Taxonomy" id="81972"/>
    <lineage>
        <taxon>Eukaryota</taxon>
        <taxon>Viridiplantae</taxon>
        <taxon>Streptophyta</taxon>
        <taxon>Embryophyta</taxon>
        <taxon>Tracheophyta</taxon>
        <taxon>Spermatophyta</taxon>
        <taxon>Magnoliopsida</taxon>
        <taxon>eudicotyledons</taxon>
        <taxon>Gunneridae</taxon>
        <taxon>Pentapetalae</taxon>
        <taxon>rosids</taxon>
        <taxon>malvids</taxon>
        <taxon>Brassicales</taxon>
        <taxon>Brassicaceae</taxon>
        <taxon>Camelineae</taxon>
        <taxon>Arabidopsis</taxon>
    </lineage>
</organism>
<evidence type="ECO:0000313" key="1">
    <source>
        <dbReference type="EMBL" id="EFH48947.1"/>
    </source>
</evidence>
<accession>D7M168</accession>
<protein>
    <submittedName>
        <fullName evidence="1">Predicted protein</fullName>
    </submittedName>
</protein>
<dbReference type="HOGENOM" id="CLU_2657840_0_0_1"/>
<name>D7M168_ARALL</name>
<dbReference type="Proteomes" id="UP000008694">
    <property type="component" value="Unassembled WGS sequence"/>
</dbReference>
<dbReference type="Gramene" id="scaffold_603753.1">
    <property type="protein sequence ID" value="scaffold_603753.1"/>
    <property type="gene ID" value="scaffold_603753.1"/>
</dbReference>
<dbReference type="AlphaFoldDB" id="D7M168"/>
<reference evidence="2" key="1">
    <citation type="journal article" date="2011" name="Nat. Genet.">
        <title>The Arabidopsis lyrata genome sequence and the basis of rapid genome size change.</title>
        <authorList>
            <person name="Hu T.T."/>
            <person name="Pattyn P."/>
            <person name="Bakker E.G."/>
            <person name="Cao J."/>
            <person name="Cheng J.-F."/>
            <person name="Clark R.M."/>
            <person name="Fahlgren N."/>
            <person name="Fawcett J.A."/>
            <person name="Grimwood J."/>
            <person name="Gundlach H."/>
            <person name="Haberer G."/>
            <person name="Hollister J.D."/>
            <person name="Ossowski S."/>
            <person name="Ottilar R.P."/>
            <person name="Salamov A.A."/>
            <person name="Schneeberger K."/>
            <person name="Spannagl M."/>
            <person name="Wang X."/>
            <person name="Yang L."/>
            <person name="Nasrallah M.E."/>
            <person name="Bergelson J."/>
            <person name="Carrington J.C."/>
            <person name="Gaut B.S."/>
            <person name="Schmutz J."/>
            <person name="Mayer K.F.X."/>
            <person name="Van de Peer Y."/>
            <person name="Grigoriev I.V."/>
            <person name="Nordborg M."/>
            <person name="Weigel D."/>
            <person name="Guo Y.-L."/>
        </authorList>
    </citation>
    <scope>NUCLEOTIDE SEQUENCE [LARGE SCALE GENOMIC DNA]</scope>
    <source>
        <strain evidence="2">cv. MN47</strain>
    </source>
</reference>
<keyword evidence="2" id="KW-1185">Reference proteome</keyword>
<proteinExistence type="predicted"/>